<evidence type="ECO:0000313" key="2">
    <source>
        <dbReference type="Proteomes" id="UP001302949"/>
    </source>
</evidence>
<reference evidence="1 2" key="1">
    <citation type="submission" date="2023-12" db="EMBL/GenBank/DDBJ databases">
        <title>Novel species of the genus Arcicella isolated from rivers.</title>
        <authorList>
            <person name="Lu H."/>
        </authorList>
    </citation>
    <scope>NUCLEOTIDE SEQUENCE [LARGE SCALE GENOMIC DNA]</scope>
    <source>
        <strain evidence="1 2">KCTC 23307</strain>
    </source>
</reference>
<gene>
    <name evidence="1" type="ORF">VB248_13395</name>
</gene>
<evidence type="ECO:0008006" key="3">
    <source>
        <dbReference type="Google" id="ProtNLM"/>
    </source>
</evidence>
<dbReference type="RefSeq" id="WP_323297295.1">
    <property type="nucleotide sequence ID" value="NZ_JAYFUM010000015.1"/>
</dbReference>
<comment type="caution">
    <text evidence="1">The sequence shown here is derived from an EMBL/GenBank/DDBJ whole genome shotgun (WGS) entry which is preliminary data.</text>
</comment>
<evidence type="ECO:0000313" key="1">
    <source>
        <dbReference type="EMBL" id="MEA5140139.1"/>
    </source>
</evidence>
<keyword evidence="2" id="KW-1185">Reference proteome</keyword>
<organism evidence="1 2">
    <name type="scientific">Arcicella rigui</name>
    <dbReference type="NCBI Taxonomy" id="797020"/>
    <lineage>
        <taxon>Bacteria</taxon>
        <taxon>Pseudomonadati</taxon>
        <taxon>Bacteroidota</taxon>
        <taxon>Cytophagia</taxon>
        <taxon>Cytophagales</taxon>
        <taxon>Flectobacillaceae</taxon>
        <taxon>Arcicella</taxon>
    </lineage>
</organism>
<accession>A0ABU5QCQ9</accession>
<proteinExistence type="predicted"/>
<protein>
    <recommendedName>
        <fullName evidence="3">DUF302 domain-containing protein</fullName>
    </recommendedName>
</protein>
<dbReference type="EMBL" id="JAYFUM010000015">
    <property type="protein sequence ID" value="MEA5140139.1"/>
    <property type="molecule type" value="Genomic_DNA"/>
</dbReference>
<sequence>MKTIEDLWPEDLVRMDIPSPKEILIEQANYLTERTKNLLVGEVKTSAVMIKNEGENYINHEFIIKAPFMGNYQFVLLKVAHKLSIYPLTITDELNEESFVIYDEGEFKRTLAQILRSKLVKDAINSLVGRIGYSSI</sequence>
<dbReference type="Proteomes" id="UP001302949">
    <property type="component" value="Unassembled WGS sequence"/>
</dbReference>
<name>A0ABU5QCQ9_9BACT</name>